<dbReference type="EMBL" id="CP037422">
    <property type="protein sequence ID" value="QDU09329.1"/>
    <property type="molecule type" value="Genomic_DNA"/>
</dbReference>
<accession>A0A517WVS9</accession>
<gene>
    <name evidence="1" type="ORF">V202x_27020</name>
</gene>
<proteinExistence type="predicted"/>
<sequence length="43" mass="4788">MCPPVRVGAIVVRRVDVLRGSDVECEIVECRKAGRHMGRPLQV</sequence>
<dbReference type="RefSeq" id="WP_261343774.1">
    <property type="nucleotide sequence ID" value="NZ_CP037422.1"/>
</dbReference>
<organism evidence="1 2">
    <name type="scientific">Gimesia aquarii</name>
    <dbReference type="NCBI Taxonomy" id="2527964"/>
    <lineage>
        <taxon>Bacteria</taxon>
        <taxon>Pseudomonadati</taxon>
        <taxon>Planctomycetota</taxon>
        <taxon>Planctomycetia</taxon>
        <taxon>Planctomycetales</taxon>
        <taxon>Planctomycetaceae</taxon>
        <taxon>Gimesia</taxon>
    </lineage>
</organism>
<dbReference type="Proteomes" id="UP000318384">
    <property type="component" value="Chromosome"/>
</dbReference>
<keyword evidence="2" id="KW-1185">Reference proteome</keyword>
<protein>
    <submittedName>
        <fullName evidence="1">Uncharacterized protein</fullName>
    </submittedName>
</protein>
<name>A0A517WVS9_9PLAN</name>
<evidence type="ECO:0000313" key="2">
    <source>
        <dbReference type="Proteomes" id="UP000318384"/>
    </source>
</evidence>
<dbReference type="AlphaFoldDB" id="A0A517WVS9"/>
<reference evidence="1 2" key="1">
    <citation type="submission" date="2019-03" db="EMBL/GenBank/DDBJ databases">
        <title>Deep-cultivation of Planctomycetes and their phenomic and genomic characterization uncovers novel biology.</title>
        <authorList>
            <person name="Wiegand S."/>
            <person name="Jogler M."/>
            <person name="Boedeker C."/>
            <person name="Pinto D."/>
            <person name="Vollmers J."/>
            <person name="Rivas-Marin E."/>
            <person name="Kohn T."/>
            <person name="Peeters S.H."/>
            <person name="Heuer A."/>
            <person name="Rast P."/>
            <person name="Oberbeckmann S."/>
            <person name="Bunk B."/>
            <person name="Jeske O."/>
            <person name="Meyerdierks A."/>
            <person name="Storesund J.E."/>
            <person name="Kallscheuer N."/>
            <person name="Luecker S."/>
            <person name="Lage O.M."/>
            <person name="Pohl T."/>
            <person name="Merkel B.J."/>
            <person name="Hornburger P."/>
            <person name="Mueller R.-W."/>
            <person name="Bruemmer F."/>
            <person name="Labrenz M."/>
            <person name="Spormann A.M."/>
            <person name="Op den Camp H."/>
            <person name="Overmann J."/>
            <person name="Amann R."/>
            <person name="Jetten M.S.M."/>
            <person name="Mascher T."/>
            <person name="Medema M.H."/>
            <person name="Devos D.P."/>
            <person name="Kaster A.-K."/>
            <person name="Ovreas L."/>
            <person name="Rohde M."/>
            <person name="Galperin M.Y."/>
            <person name="Jogler C."/>
        </authorList>
    </citation>
    <scope>NUCLEOTIDE SEQUENCE [LARGE SCALE GENOMIC DNA]</scope>
    <source>
        <strain evidence="1 2">V202</strain>
    </source>
</reference>
<evidence type="ECO:0000313" key="1">
    <source>
        <dbReference type="EMBL" id="QDU09329.1"/>
    </source>
</evidence>